<comment type="caution">
    <text evidence="7">The sequence shown here is derived from an EMBL/GenBank/DDBJ whole genome shotgun (WGS) entry which is preliminary data.</text>
</comment>
<dbReference type="InterPro" id="IPR000792">
    <property type="entry name" value="Tscrpt_reg_LuxR_C"/>
</dbReference>
<feature type="compositionally biased region" description="Low complexity" evidence="4">
    <location>
        <begin position="10"/>
        <end position="20"/>
    </location>
</feature>
<accession>A0ABT7V9T6</accession>
<dbReference type="PROSITE" id="PS50043">
    <property type="entry name" value="HTH_LUXR_2"/>
    <property type="match status" value="1"/>
</dbReference>
<feature type="transmembrane region" description="Helical" evidence="5">
    <location>
        <begin position="75"/>
        <end position="97"/>
    </location>
</feature>
<dbReference type="SMART" id="SM00421">
    <property type="entry name" value="HTH_LUXR"/>
    <property type="match status" value="1"/>
</dbReference>
<feature type="transmembrane region" description="Helical" evidence="5">
    <location>
        <begin position="302"/>
        <end position="322"/>
    </location>
</feature>
<keyword evidence="5" id="KW-0472">Membrane</keyword>
<feature type="transmembrane region" description="Helical" evidence="5">
    <location>
        <begin position="166"/>
        <end position="186"/>
    </location>
</feature>
<dbReference type="RefSeq" id="WP_289545261.1">
    <property type="nucleotide sequence ID" value="NZ_JAUDDZ010000009.1"/>
</dbReference>
<feature type="transmembrane region" description="Helical" evidence="5">
    <location>
        <begin position="392"/>
        <end position="411"/>
    </location>
</feature>
<keyword evidence="5" id="KW-0812">Transmembrane</keyword>
<sequence length="547" mass="58962">MARARRAAAEKQAAAPDIAAPSSAGKSDVSTTAMPPFSFETYKVLFPPIAGIAAATASINVVAQEAHRTTGVSGAGGLTMVAACALVAVLFASTLAVKRYNKRAISLMTFLAVHVSGISALVLAFLDVAAPDSIAEVPLECLLTAASALLSFYWMRKLRGTSAQAVVVVAFSALAVSELITFVASFWGPVPAHGAAFVLAFAQFFFVRVSRALDVPSDQFPAVSESYFGTDRDRFSNRGFLAVAALGIWFISIPMGMGRGFPAGDAIYMSPVPRFLALIFVCGVSAVWVRHGMASRMRAITTSIWVVMEVLLALGAIFFAIWPRSIGVGASFVMASALVLQACIWYLTIAFISFGWRDAYYYASAAWVSMNLLTAAGIEIDRMLSRVFFDNTPVIISIMSLFVLVSAQVVFTKLLSAPLQQNEEGSDAARPEAAERGPITRDDVRRIPLMGVMALRPQAELPLPSVTPDARIATAVLELGQRFGLTGREVEVLTLYALGHTQARVSEELQLSQNTVHTHIKRIYEKTDLHSRQEILDYINEYGPASR</sequence>
<proteinExistence type="predicted"/>
<evidence type="ECO:0000256" key="1">
    <source>
        <dbReference type="ARBA" id="ARBA00023015"/>
    </source>
</evidence>
<feature type="transmembrane region" description="Helical" evidence="5">
    <location>
        <begin position="104"/>
        <end position="125"/>
    </location>
</feature>
<dbReference type="PRINTS" id="PR00038">
    <property type="entry name" value="HTHLUXR"/>
</dbReference>
<dbReference type="EMBL" id="JAUDDZ010000009">
    <property type="protein sequence ID" value="MDM8275247.1"/>
    <property type="molecule type" value="Genomic_DNA"/>
</dbReference>
<evidence type="ECO:0000259" key="6">
    <source>
        <dbReference type="PROSITE" id="PS50043"/>
    </source>
</evidence>
<dbReference type="InterPro" id="IPR016032">
    <property type="entry name" value="Sig_transdc_resp-reg_C-effctor"/>
</dbReference>
<protein>
    <submittedName>
        <fullName evidence="7">Helix-turn-helix transcriptional regulator</fullName>
    </submittedName>
</protein>
<feature type="transmembrane region" description="Helical" evidence="5">
    <location>
        <begin position="239"/>
        <end position="257"/>
    </location>
</feature>
<evidence type="ECO:0000256" key="3">
    <source>
        <dbReference type="ARBA" id="ARBA00023163"/>
    </source>
</evidence>
<feature type="transmembrane region" description="Helical" evidence="5">
    <location>
        <begin position="272"/>
        <end position="290"/>
    </location>
</feature>
<organism evidence="7 8">
    <name type="scientific">Enorma phocaeensis</name>
    <dbReference type="NCBI Taxonomy" id="1871019"/>
    <lineage>
        <taxon>Bacteria</taxon>
        <taxon>Bacillati</taxon>
        <taxon>Actinomycetota</taxon>
        <taxon>Coriobacteriia</taxon>
        <taxon>Coriobacteriales</taxon>
        <taxon>Coriobacteriaceae</taxon>
        <taxon>Enorma</taxon>
    </lineage>
</organism>
<dbReference type="Proteomes" id="UP001529421">
    <property type="component" value="Unassembled WGS sequence"/>
</dbReference>
<gene>
    <name evidence="7" type="ORF">QUW28_07045</name>
</gene>
<dbReference type="PANTHER" id="PTHR44688:SF16">
    <property type="entry name" value="DNA-BINDING TRANSCRIPTIONAL ACTIVATOR DEVR_DOSR"/>
    <property type="match status" value="1"/>
</dbReference>
<name>A0ABT7V9T6_9ACTN</name>
<reference evidence="7 8" key="2">
    <citation type="submission" date="2023-06" db="EMBL/GenBank/DDBJ databases">
        <authorList>
            <person name="Zeman M."/>
            <person name="Kubasova T."/>
            <person name="Jahodarova E."/>
            <person name="Nykrynova M."/>
            <person name="Rychlik I."/>
        </authorList>
    </citation>
    <scope>NUCLEOTIDE SEQUENCE [LARGE SCALE GENOMIC DNA]</scope>
    <source>
        <strain evidence="7 8">154_Feed</strain>
    </source>
</reference>
<evidence type="ECO:0000256" key="4">
    <source>
        <dbReference type="SAM" id="MobiDB-lite"/>
    </source>
</evidence>
<feature type="transmembrane region" description="Helical" evidence="5">
    <location>
        <begin position="359"/>
        <end position="380"/>
    </location>
</feature>
<feature type="transmembrane region" description="Helical" evidence="5">
    <location>
        <begin position="44"/>
        <end position="63"/>
    </location>
</feature>
<evidence type="ECO:0000313" key="8">
    <source>
        <dbReference type="Proteomes" id="UP001529421"/>
    </source>
</evidence>
<reference evidence="8" key="1">
    <citation type="submission" date="2023-06" db="EMBL/GenBank/DDBJ databases">
        <title>Identification and characterization of horizontal gene transfer across gut microbiota members of farm animals based on homology search.</title>
        <authorList>
            <person name="Zeman M."/>
            <person name="Kubasova T."/>
            <person name="Jahodarova E."/>
            <person name="Nykrynova M."/>
            <person name="Rychlik I."/>
        </authorList>
    </citation>
    <scope>NUCLEOTIDE SEQUENCE [LARGE SCALE GENOMIC DNA]</scope>
    <source>
        <strain evidence="8">154_Feed</strain>
    </source>
</reference>
<feature type="transmembrane region" description="Helical" evidence="5">
    <location>
        <begin position="192"/>
        <end position="209"/>
    </location>
</feature>
<keyword evidence="2" id="KW-0238">DNA-binding</keyword>
<evidence type="ECO:0000313" key="7">
    <source>
        <dbReference type="EMBL" id="MDM8275247.1"/>
    </source>
</evidence>
<dbReference type="InterPro" id="IPR036388">
    <property type="entry name" value="WH-like_DNA-bd_sf"/>
</dbReference>
<feature type="domain" description="HTH luxR-type" evidence="6">
    <location>
        <begin position="478"/>
        <end position="543"/>
    </location>
</feature>
<dbReference type="Gene3D" id="1.10.10.10">
    <property type="entry name" value="Winged helix-like DNA-binding domain superfamily/Winged helix DNA-binding domain"/>
    <property type="match status" value="1"/>
</dbReference>
<dbReference type="PANTHER" id="PTHR44688">
    <property type="entry name" value="DNA-BINDING TRANSCRIPTIONAL ACTIVATOR DEVR_DOSR"/>
    <property type="match status" value="1"/>
</dbReference>
<keyword evidence="3" id="KW-0804">Transcription</keyword>
<evidence type="ECO:0000256" key="5">
    <source>
        <dbReference type="SAM" id="Phobius"/>
    </source>
</evidence>
<keyword evidence="8" id="KW-1185">Reference proteome</keyword>
<keyword evidence="5" id="KW-1133">Transmembrane helix</keyword>
<evidence type="ECO:0000256" key="2">
    <source>
        <dbReference type="ARBA" id="ARBA00023125"/>
    </source>
</evidence>
<feature type="region of interest" description="Disordered" evidence="4">
    <location>
        <begin position="1"/>
        <end position="29"/>
    </location>
</feature>
<dbReference type="Pfam" id="PF00196">
    <property type="entry name" value="GerE"/>
    <property type="match status" value="1"/>
</dbReference>
<keyword evidence="1" id="KW-0805">Transcription regulation</keyword>
<dbReference type="CDD" id="cd06170">
    <property type="entry name" value="LuxR_C_like"/>
    <property type="match status" value="1"/>
</dbReference>
<dbReference type="SUPFAM" id="SSF46894">
    <property type="entry name" value="C-terminal effector domain of the bipartite response regulators"/>
    <property type="match status" value="1"/>
</dbReference>
<feature type="transmembrane region" description="Helical" evidence="5">
    <location>
        <begin position="328"/>
        <end position="347"/>
    </location>
</feature>
<feature type="transmembrane region" description="Helical" evidence="5">
    <location>
        <begin position="137"/>
        <end position="154"/>
    </location>
</feature>